<feature type="region of interest" description="Disordered" evidence="3">
    <location>
        <begin position="368"/>
        <end position="668"/>
    </location>
</feature>
<feature type="compositionally biased region" description="Basic residues" evidence="3">
    <location>
        <begin position="650"/>
        <end position="661"/>
    </location>
</feature>
<feature type="compositionally biased region" description="Basic and acidic residues" evidence="3">
    <location>
        <begin position="402"/>
        <end position="441"/>
    </location>
</feature>
<dbReference type="Proteomes" id="UP000887569">
    <property type="component" value="Unplaced"/>
</dbReference>
<keyword evidence="5" id="KW-1185">Reference proteome</keyword>
<dbReference type="GO" id="GO:0008380">
    <property type="term" value="P:RNA splicing"/>
    <property type="evidence" value="ECO:0007669"/>
    <property type="project" value="UniProtKB-KW"/>
</dbReference>
<evidence type="ECO:0000313" key="5">
    <source>
        <dbReference type="Proteomes" id="UP000887569"/>
    </source>
</evidence>
<evidence type="ECO:0000256" key="2">
    <source>
        <dbReference type="ARBA" id="ARBA00023187"/>
    </source>
</evidence>
<evidence type="ECO:0000259" key="4">
    <source>
        <dbReference type="SMART" id="SM01141"/>
    </source>
</evidence>
<feature type="compositionally biased region" description="Basic residues" evidence="3">
    <location>
        <begin position="564"/>
        <end position="576"/>
    </location>
</feature>
<keyword evidence="2" id="KW-0508">mRNA splicing</keyword>
<keyword evidence="1" id="KW-0507">mRNA processing</keyword>
<dbReference type="PANTHER" id="PTHR13161">
    <property type="entry name" value="SPLICING FACTOR SUPPRESSOR OF WHITE APRICOT"/>
    <property type="match status" value="1"/>
</dbReference>
<protein>
    <submittedName>
        <fullName evidence="6">Suppressor of white apricot N-terminal domain-containing protein</fullName>
    </submittedName>
</protein>
<sequence length="668" mass="78108">MWHEARRQEKLIRSQMIDSVKRNERRKLFYENVRKDPEQFMQIHGRKCQIHVDPAVARAAEASNILRKWQGDPQVSIDRFDARAHLDFIAEVKKDGDNQRPSVDVEELQCDYERYRILILNDFDRVSERTFLKEIAAKEFWPDESASTNRIELEKKKHSRDKKAAVAFSYEDTTTVKGSTQSHISDSSDDEDEIIEPDEFDLKFDLDSLDAERKRNLNKLAAKYGIMSGAFTKLLKMDRREQDETHQLKEIEKAKLALAGRQAKAERALLKKKRSLIVGKGCLNEEATTTLLSFVTQNMKQCEESSSSSPSSDGEERTEFITSFGDEGENSGGKTNTDEFLDEDERNVVHGPALPSAEFRRIFELKTRHSSSPEDLSGVASTSGSVKRRARSKSPMRRMRSKSRERVSRRDRMRSRSRDRERSRSKGRERSRRDRRSTSREHRSRRRSRSNLSRGRSRSSEESRSRERSYHSASKTDDGRKRRKSPSSPSRRHTSASNERKGSDRRVRRSSSRESDRLMSPPPGQARGTGSILSPSRSDGDMSPLEIRSSMSESERERIEVENRRRRIRRTAKLHRQQYANNHHDKSSEDESEKKSALAHRLRLQMQRALRKTAEQLKEEQRHKLAEQMEQRRRREERVYEESLELRRREREKRHRERRRYGSSSSSG</sequence>
<dbReference type="InterPro" id="IPR019147">
    <property type="entry name" value="SWAP_N_domain"/>
</dbReference>
<feature type="compositionally biased region" description="Basic and acidic residues" evidence="3">
    <location>
        <begin position="458"/>
        <end position="480"/>
    </location>
</feature>
<feature type="compositionally biased region" description="Basic and acidic residues" evidence="3">
    <location>
        <begin position="582"/>
        <end position="596"/>
    </location>
</feature>
<feature type="compositionally biased region" description="Basic and acidic residues" evidence="3">
    <location>
        <begin position="498"/>
        <end position="517"/>
    </location>
</feature>
<dbReference type="InterPro" id="IPR040397">
    <property type="entry name" value="SWAP"/>
</dbReference>
<dbReference type="GO" id="GO:0006397">
    <property type="term" value="P:mRNA processing"/>
    <property type="evidence" value="ECO:0007669"/>
    <property type="project" value="UniProtKB-KW"/>
</dbReference>
<name>A0A915CJ30_PARUN</name>
<dbReference type="PANTHER" id="PTHR13161:SF4">
    <property type="entry name" value="CLK4-ASSOCIATING SERINE_ARGININE RICH PROTEIN"/>
    <property type="match status" value="1"/>
</dbReference>
<feature type="compositionally biased region" description="Basic and acidic residues" evidence="3">
    <location>
        <begin position="612"/>
        <end position="649"/>
    </location>
</feature>
<dbReference type="WBParaSite" id="PgR205_g006_t01">
    <property type="protein sequence ID" value="PgR205_g006_t01"/>
    <property type="gene ID" value="PgR205_g006"/>
</dbReference>
<proteinExistence type="predicted"/>
<evidence type="ECO:0000256" key="1">
    <source>
        <dbReference type="ARBA" id="ARBA00022664"/>
    </source>
</evidence>
<dbReference type="Pfam" id="PF09750">
    <property type="entry name" value="DRY_EERY"/>
    <property type="match status" value="1"/>
</dbReference>
<dbReference type="AlphaFoldDB" id="A0A915CJ30"/>
<evidence type="ECO:0000313" key="6">
    <source>
        <dbReference type="WBParaSite" id="PgR205_g006_t01"/>
    </source>
</evidence>
<reference evidence="6" key="1">
    <citation type="submission" date="2022-11" db="UniProtKB">
        <authorList>
            <consortium name="WormBaseParasite"/>
        </authorList>
    </citation>
    <scope>IDENTIFICATION</scope>
</reference>
<evidence type="ECO:0000256" key="3">
    <source>
        <dbReference type="SAM" id="MobiDB-lite"/>
    </source>
</evidence>
<feature type="region of interest" description="Disordered" evidence="3">
    <location>
        <begin position="302"/>
        <end position="353"/>
    </location>
</feature>
<organism evidence="5 6">
    <name type="scientific">Parascaris univalens</name>
    <name type="common">Nematode worm</name>
    <dbReference type="NCBI Taxonomy" id="6257"/>
    <lineage>
        <taxon>Eukaryota</taxon>
        <taxon>Metazoa</taxon>
        <taxon>Ecdysozoa</taxon>
        <taxon>Nematoda</taxon>
        <taxon>Chromadorea</taxon>
        <taxon>Rhabditida</taxon>
        <taxon>Spirurina</taxon>
        <taxon>Ascaridomorpha</taxon>
        <taxon>Ascaridoidea</taxon>
        <taxon>Ascarididae</taxon>
        <taxon>Parascaris</taxon>
    </lineage>
</organism>
<feature type="compositionally biased region" description="Basic residues" evidence="3">
    <location>
        <begin position="386"/>
        <end position="401"/>
    </location>
</feature>
<feature type="compositionally biased region" description="Basic and acidic residues" evidence="3">
    <location>
        <begin position="553"/>
        <end position="563"/>
    </location>
</feature>
<accession>A0A915CJ30</accession>
<feature type="domain" description="Suppressor of white apricot N-terminal" evidence="4">
    <location>
        <begin position="39"/>
        <end position="174"/>
    </location>
</feature>
<dbReference type="SMART" id="SM01141">
    <property type="entry name" value="DRY_EERY"/>
    <property type="match status" value="1"/>
</dbReference>
<feature type="compositionally biased region" description="Basic residues" evidence="3">
    <location>
        <begin position="481"/>
        <end position="494"/>
    </location>
</feature>